<sequence length="405" mass="42275">MFDPLKVLCSATLALIGAGCADGGSEGADSTPAALATYTLSAPLVSIGSTDGEEPYLLDGVADAVVRQDGSLAVLNCGSAEIRVYDTDGRYLRTFGGRGEGPGEFMFPGRMFALGGDTMAVTDFFPGRLTVLGPEGDAVATSPSAGPGGAPQVRGRLANGLFVATRREPAPEVEAGAPFRETMSLLLITLEGEVVDSVTGLPARAAVAPPETRSPTRAQRLGGRAVFAVAPDAVYYGGQDGRGITKFAADLSTTESIETFSMGGALTQDHIDAHERMREAREHLPEDGIGPSTAAVYPDELPAFGAIAVGRDGRLWVEDPERPGVQALTWTAYEGGVPTARLELPPRFFALDFDATSVLGIHYDELSVERVQVRAMVEGPLPGVSLPPRDAQPPASPRCGAYGSR</sequence>
<reference evidence="2 3" key="1">
    <citation type="submission" date="2024-02" db="EMBL/GenBank/DDBJ databases">
        <title>A novel Gemmatimonadota bacterium.</title>
        <authorList>
            <person name="Du Z.-J."/>
            <person name="Ye Y.-Q."/>
        </authorList>
    </citation>
    <scope>NUCLEOTIDE SEQUENCE [LARGE SCALE GENOMIC DNA]</scope>
    <source>
        <strain evidence="2 3">DH-20</strain>
    </source>
</reference>
<organism evidence="2 3">
    <name type="scientific">Gaopeijia maritima</name>
    <dbReference type="NCBI Taxonomy" id="3119007"/>
    <lineage>
        <taxon>Bacteria</taxon>
        <taxon>Pseudomonadati</taxon>
        <taxon>Gemmatimonadota</taxon>
        <taxon>Longimicrobiia</taxon>
        <taxon>Gaopeijiales</taxon>
        <taxon>Gaopeijiaceae</taxon>
        <taxon>Gaopeijia</taxon>
    </lineage>
</organism>
<accession>A0ABU9E544</accession>
<dbReference type="Gene3D" id="2.120.10.30">
    <property type="entry name" value="TolB, C-terminal domain"/>
    <property type="match status" value="1"/>
</dbReference>
<dbReference type="PROSITE" id="PS51257">
    <property type="entry name" value="PROKAR_LIPOPROTEIN"/>
    <property type="match status" value="1"/>
</dbReference>
<feature type="region of interest" description="Disordered" evidence="1">
    <location>
        <begin position="381"/>
        <end position="405"/>
    </location>
</feature>
<protein>
    <recommendedName>
        <fullName evidence="4">6-bladed beta-propeller</fullName>
    </recommendedName>
</protein>
<name>A0ABU9E544_9BACT</name>
<gene>
    <name evidence="2" type="ORF">WI372_02555</name>
</gene>
<evidence type="ECO:0008006" key="4">
    <source>
        <dbReference type="Google" id="ProtNLM"/>
    </source>
</evidence>
<dbReference type="SUPFAM" id="SSF101898">
    <property type="entry name" value="NHL repeat"/>
    <property type="match status" value="1"/>
</dbReference>
<keyword evidence="3" id="KW-1185">Reference proteome</keyword>
<dbReference type="RefSeq" id="WP_405278023.1">
    <property type="nucleotide sequence ID" value="NZ_JBBHLI010000001.1"/>
</dbReference>
<dbReference type="Proteomes" id="UP001484239">
    <property type="component" value="Unassembled WGS sequence"/>
</dbReference>
<evidence type="ECO:0000313" key="3">
    <source>
        <dbReference type="Proteomes" id="UP001484239"/>
    </source>
</evidence>
<dbReference type="EMBL" id="JBBHLI010000001">
    <property type="protein sequence ID" value="MEK9499862.1"/>
    <property type="molecule type" value="Genomic_DNA"/>
</dbReference>
<dbReference type="InterPro" id="IPR011042">
    <property type="entry name" value="6-blade_b-propeller_TolB-like"/>
</dbReference>
<comment type="caution">
    <text evidence="2">The sequence shown here is derived from an EMBL/GenBank/DDBJ whole genome shotgun (WGS) entry which is preliminary data.</text>
</comment>
<evidence type="ECO:0000313" key="2">
    <source>
        <dbReference type="EMBL" id="MEK9499862.1"/>
    </source>
</evidence>
<evidence type="ECO:0000256" key="1">
    <source>
        <dbReference type="SAM" id="MobiDB-lite"/>
    </source>
</evidence>
<proteinExistence type="predicted"/>